<feature type="domain" description="Polysaccharide lyase family 8 central" evidence="6">
    <location>
        <begin position="559"/>
        <end position="822"/>
    </location>
</feature>
<dbReference type="GO" id="GO:0016837">
    <property type="term" value="F:carbon-oxygen lyase activity, acting on polysaccharides"/>
    <property type="evidence" value="ECO:0007669"/>
    <property type="project" value="UniProtKB-ARBA"/>
</dbReference>
<reference evidence="11" key="1">
    <citation type="submission" date="2020-04" db="EMBL/GenBank/DDBJ databases">
        <authorList>
            <person name="Kittiwongwattana C."/>
        </authorList>
    </citation>
    <scope>NUCLEOTIDE SEQUENCE [LARGE SCALE GENOMIC DNA]</scope>
    <source>
        <strain evidence="11">1310</strain>
    </source>
</reference>
<dbReference type="Pfam" id="PF18962">
    <property type="entry name" value="Por_Secre_tail"/>
    <property type="match status" value="1"/>
</dbReference>
<dbReference type="InterPro" id="IPR011013">
    <property type="entry name" value="Gal_mutarotase_sf_dom"/>
</dbReference>
<dbReference type="Gene3D" id="2.60.120.430">
    <property type="entry name" value="Galactose-binding lectin"/>
    <property type="match status" value="1"/>
</dbReference>
<feature type="domain" description="Lyase N-terminal" evidence="7">
    <location>
        <begin position="22"/>
        <end position="172"/>
    </location>
</feature>
<comment type="cofactor">
    <cofactor evidence="1">
        <name>Ca(2+)</name>
        <dbReference type="ChEBI" id="CHEBI:29108"/>
    </cofactor>
</comment>
<evidence type="ECO:0000313" key="10">
    <source>
        <dbReference type="EMBL" id="QJB31525.1"/>
    </source>
</evidence>
<dbReference type="PANTHER" id="PTHR37322:SF3">
    <property type="entry name" value="CHONDROITIN SULFATE ABC EXOLYASE"/>
    <property type="match status" value="1"/>
</dbReference>
<dbReference type="InterPro" id="IPR015176">
    <property type="entry name" value="Lyase_N"/>
</dbReference>
<dbReference type="Pfam" id="PF09092">
    <property type="entry name" value="Lyase_N"/>
    <property type="match status" value="1"/>
</dbReference>
<proteinExistence type="inferred from homology"/>
<dbReference type="Pfam" id="PF09093">
    <property type="entry name" value="Lyase_catalyt"/>
    <property type="match status" value="1"/>
</dbReference>
<dbReference type="InterPro" id="IPR011071">
    <property type="entry name" value="Lyase_8-like_C"/>
</dbReference>
<gene>
    <name evidence="10" type="ORF">HF329_09485</name>
</gene>
<name>A0AAE6ZEL6_9BACT</name>
<keyword evidence="4" id="KW-0106">Calcium</keyword>
<dbReference type="AlphaFoldDB" id="A0AAE6ZEL6"/>
<evidence type="ECO:0000259" key="9">
    <source>
        <dbReference type="Pfam" id="PF18962"/>
    </source>
</evidence>
<accession>A0AAE6ZEL6</accession>
<dbReference type="InterPro" id="IPR015177">
    <property type="entry name" value="Lyase_catalyt"/>
</dbReference>
<dbReference type="InterPro" id="IPR039174">
    <property type="entry name" value="Chondroitin_ABC_lyase"/>
</dbReference>
<evidence type="ECO:0000313" key="11">
    <source>
        <dbReference type="Proteomes" id="UP000502421"/>
    </source>
</evidence>
<dbReference type="Gene3D" id="2.70.98.10">
    <property type="match status" value="1"/>
</dbReference>
<comment type="subunit">
    <text evidence="3">Monomer.</text>
</comment>
<evidence type="ECO:0000256" key="2">
    <source>
        <dbReference type="ARBA" id="ARBA00006699"/>
    </source>
</evidence>
<protein>
    <submittedName>
        <fullName evidence="10">T9SS type A sorting domain-containing protein</fullName>
    </submittedName>
</protein>
<organism evidence="10 11">
    <name type="scientific">Chitinophaga oryzae</name>
    <dbReference type="NCBI Taxonomy" id="2725414"/>
    <lineage>
        <taxon>Bacteria</taxon>
        <taxon>Pseudomonadati</taxon>
        <taxon>Bacteroidota</taxon>
        <taxon>Chitinophagia</taxon>
        <taxon>Chitinophagales</taxon>
        <taxon>Chitinophagaceae</taxon>
        <taxon>Chitinophaga</taxon>
    </lineage>
</organism>
<dbReference type="InterPro" id="IPR008979">
    <property type="entry name" value="Galactose-bd-like_sf"/>
</dbReference>
<dbReference type="SUPFAM" id="SSF49785">
    <property type="entry name" value="Galactose-binding domain-like"/>
    <property type="match status" value="1"/>
</dbReference>
<dbReference type="InterPro" id="IPR014718">
    <property type="entry name" value="GH-type_carb-bd"/>
</dbReference>
<dbReference type="GO" id="GO:0006027">
    <property type="term" value="P:glycosaminoglycan catabolic process"/>
    <property type="evidence" value="ECO:0007669"/>
    <property type="project" value="InterPro"/>
</dbReference>
<dbReference type="Pfam" id="PF02278">
    <property type="entry name" value="Lyase_8"/>
    <property type="match status" value="1"/>
</dbReference>
<keyword evidence="5" id="KW-0456">Lyase</keyword>
<sequence>MNKILLLVLMFLAGLSGLRSQQRFVSFDTGIPGNWQSNKPGALSSCTEHLKGGAGSLKWAAQNGDFIRATNLAIPDSEITKAASAAAQMFIYSQAITTDTLLFQFLDEEGVVKRQGRMLLNYKGWMEFHRSYYYDYPLTGSVPDTFALTEMKITYKPSNAANSCVVYIDEATIIGNTDVRIPGPHVYPDYPYFRKNVTNAPYLDVLENWKNGPDLPVVAATATELADLQTVKNRLIKVPGTDTLLNVAKNYVRSLNIHYNSDGSINGTGIRSIYHPDTLVKVSSYCGSLARAAAGDADALSKLLLFTEYLLSEGMAEGGRIVFQTNSYTPARNFPLGFLLALPYYSPAMREEVIKMLKWSNEYAVLYGATFQEGYSVDFLNIKMPLLFDLAILEQDANTAVRDLKLLKRFLERNTVPGLGGRDGMKPDGVGYHHGSQHTSYMGAWLRWIDYAYYLKGTVYKISLSAYENLSKGLTYLLAGSSKGVLYAHAESGRNPFPDKLPVTPDRFEKFVEIGGDIKGGDADPVMGGIYNDVTGVNKYPVPVNSLKGFHQYNYGALGIQRKSNWVAVMRGFTSKIFGAEIYKTENRYGRYQSYGTLEVLYDGTLAATGYVLNGRGWDWNVMPGTTTVHFEGYGGLQPSRAGTAMEFQNFNFAGALSLGQDGIFGLNFSEKANGNYNPSRLVFRKTVFAFDSILVCLGSGITTQYGLGNVATNLFQAINKTTHAPIYVNSSAAVTNANYDETINTATTPLWLLNAQSTGYYIPAGNAPVRVVRTRQATPRESVTDQSLPNSFDTAYASKAWMNHGIMPNKASYHYVVVPGTTPQGMQTLAAEFATAMPYSILKQTDSLHVVRYNPSSLTSYVFFTSNNNVNIGYVKSVSAVSMAGLRESGDTLTVTVNSPDMNITTETAFNYYWLANPRTVSMVLNGNWDVQENPSNVSITSQGTTLTASFNLEHGFSKTIKLVKHIEEPARDSVAAMMSKPEAMKAAADKTRQFIIFPNPAGSQIEIVFMAASAGVAVQKIMTMQGTVLRSEKMQVNKGRNQASLNISGLTPGTYILQLTGGTVQERGVFVKY</sequence>
<dbReference type="GO" id="GO:0005975">
    <property type="term" value="P:carbohydrate metabolic process"/>
    <property type="evidence" value="ECO:0007669"/>
    <property type="project" value="InterPro"/>
</dbReference>
<dbReference type="SUPFAM" id="SSF48230">
    <property type="entry name" value="Chondroitin AC/alginate lyase"/>
    <property type="match status" value="1"/>
</dbReference>
<evidence type="ECO:0000256" key="4">
    <source>
        <dbReference type="ARBA" id="ARBA00022837"/>
    </source>
</evidence>
<comment type="similarity">
    <text evidence="2">Belongs to the polysaccharide lyase 8 family.</text>
</comment>
<dbReference type="InterPro" id="IPR026444">
    <property type="entry name" value="Secre_tail"/>
</dbReference>
<evidence type="ECO:0000259" key="8">
    <source>
        <dbReference type="Pfam" id="PF09093"/>
    </source>
</evidence>
<evidence type="ECO:0000256" key="5">
    <source>
        <dbReference type="ARBA" id="ARBA00023239"/>
    </source>
</evidence>
<dbReference type="SUPFAM" id="SSF49863">
    <property type="entry name" value="Hyaluronate lyase-like, C-terminal domain"/>
    <property type="match status" value="1"/>
</dbReference>
<feature type="domain" description="Secretion system C-terminal sorting" evidence="9">
    <location>
        <begin position="998"/>
        <end position="1065"/>
    </location>
</feature>
<evidence type="ECO:0000256" key="3">
    <source>
        <dbReference type="ARBA" id="ARBA00011245"/>
    </source>
</evidence>
<dbReference type="Gene3D" id="1.50.10.100">
    <property type="entry name" value="Chondroitin AC/alginate lyase"/>
    <property type="match status" value="1"/>
</dbReference>
<dbReference type="InterPro" id="IPR003159">
    <property type="entry name" value="Lyase_8_central_dom"/>
</dbReference>
<dbReference type="PANTHER" id="PTHR37322">
    <property type="match status" value="1"/>
</dbReference>
<dbReference type="SUPFAM" id="SSF74650">
    <property type="entry name" value="Galactose mutarotase-like"/>
    <property type="match status" value="1"/>
</dbReference>
<evidence type="ECO:0000259" key="6">
    <source>
        <dbReference type="Pfam" id="PF02278"/>
    </source>
</evidence>
<feature type="domain" description="Lyase catalytic" evidence="8">
    <location>
        <begin position="302"/>
        <end position="531"/>
    </location>
</feature>
<dbReference type="GO" id="GO:0005576">
    <property type="term" value="C:extracellular region"/>
    <property type="evidence" value="ECO:0007669"/>
    <property type="project" value="InterPro"/>
</dbReference>
<dbReference type="EMBL" id="CP051205">
    <property type="protein sequence ID" value="QJB31525.1"/>
    <property type="molecule type" value="Genomic_DNA"/>
</dbReference>
<dbReference type="InterPro" id="IPR008929">
    <property type="entry name" value="Chondroitin_lyas"/>
</dbReference>
<dbReference type="Proteomes" id="UP000502421">
    <property type="component" value="Chromosome"/>
</dbReference>
<dbReference type="GO" id="GO:0030246">
    <property type="term" value="F:carbohydrate binding"/>
    <property type="evidence" value="ECO:0007669"/>
    <property type="project" value="InterPro"/>
</dbReference>
<dbReference type="Gene3D" id="2.60.220.10">
    <property type="entry name" value="Polysaccharide lyase family 8-like, C-terminal"/>
    <property type="match status" value="1"/>
</dbReference>
<evidence type="ECO:0000259" key="7">
    <source>
        <dbReference type="Pfam" id="PF09092"/>
    </source>
</evidence>
<dbReference type="NCBIfam" id="TIGR04183">
    <property type="entry name" value="Por_Secre_tail"/>
    <property type="match status" value="1"/>
</dbReference>
<evidence type="ECO:0000256" key="1">
    <source>
        <dbReference type="ARBA" id="ARBA00001913"/>
    </source>
</evidence>
<dbReference type="KEGG" id="coy:HF329_09485"/>